<dbReference type="OrthoDB" id="9913792at2"/>
<evidence type="ECO:0000313" key="1">
    <source>
        <dbReference type="EMBL" id="PRO64564.1"/>
    </source>
</evidence>
<protein>
    <submittedName>
        <fullName evidence="1">Uncharacterized protein</fullName>
    </submittedName>
</protein>
<gene>
    <name evidence="1" type="ORF">C6I21_13780</name>
</gene>
<evidence type="ECO:0000313" key="2">
    <source>
        <dbReference type="Proteomes" id="UP000243650"/>
    </source>
</evidence>
<name>A0A2P6ME71_ALKUR</name>
<comment type="caution">
    <text evidence="1">The sequence shown here is derived from an EMBL/GenBank/DDBJ whole genome shotgun (WGS) entry which is preliminary data.</text>
</comment>
<proteinExistence type="predicted"/>
<dbReference type="RefSeq" id="WP_105960055.1">
    <property type="nucleotide sequence ID" value="NZ_PVNS01000014.1"/>
</dbReference>
<sequence>MEKPRKLNKKKKREIENLLRWYYSLDPENLHRKQIGAFQFIQSFLDNYGRFHPREVKDVEEYFRMQLQNKPIRYTESKEAFQARMNPLYYQLRVALIHQGFISK</sequence>
<accession>A0A2P6ME71</accession>
<keyword evidence="2" id="KW-1185">Reference proteome</keyword>
<organism evidence="1 2">
    <name type="scientific">Alkalicoccus urumqiensis</name>
    <name type="common">Bacillus urumqiensis</name>
    <dbReference type="NCBI Taxonomy" id="1548213"/>
    <lineage>
        <taxon>Bacteria</taxon>
        <taxon>Bacillati</taxon>
        <taxon>Bacillota</taxon>
        <taxon>Bacilli</taxon>
        <taxon>Bacillales</taxon>
        <taxon>Bacillaceae</taxon>
        <taxon>Alkalicoccus</taxon>
    </lineage>
</organism>
<dbReference type="Proteomes" id="UP000243650">
    <property type="component" value="Unassembled WGS sequence"/>
</dbReference>
<dbReference type="EMBL" id="PVNS01000014">
    <property type="protein sequence ID" value="PRO64564.1"/>
    <property type="molecule type" value="Genomic_DNA"/>
</dbReference>
<dbReference type="AlphaFoldDB" id="A0A2P6ME71"/>
<reference evidence="1 2" key="1">
    <citation type="submission" date="2018-03" db="EMBL/GenBank/DDBJ databases">
        <title>Bacillus urumqiensis sp. nov., a moderately haloalkaliphilic bacterium isolated from a salt lake.</title>
        <authorList>
            <person name="Zhao B."/>
            <person name="Liao Z."/>
        </authorList>
    </citation>
    <scope>NUCLEOTIDE SEQUENCE [LARGE SCALE GENOMIC DNA]</scope>
    <source>
        <strain evidence="1 2">BZ-SZ-XJ18</strain>
    </source>
</reference>